<dbReference type="GO" id="GO:0016491">
    <property type="term" value="F:oxidoreductase activity"/>
    <property type="evidence" value="ECO:0007669"/>
    <property type="project" value="UniProtKB-KW"/>
</dbReference>
<dbReference type="EC" id="1.-.-.-" evidence="2"/>
<dbReference type="EMBL" id="JAUJWU010000004">
    <property type="protein sequence ID" value="MDN7246689.1"/>
    <property type="molecule type" value="Genomic_DNA"/>
</dbReference>
<dbReference type="RefSeq" id="WP_301857130.1">
    <property type="nucleotide sequence ID" value="NZ_JAUJWU010000004.1"/>
</dbReference>
<dbReference type="PROSITE" id="PS51318">
    <property type="entry name" value="TAT"/>
    <property type="match status" value="1"/>
</dbReference>
<dbReference type="InterPro" id="IPR027056">
    <property type="entry name" value="Gluconate_2DH_su3"/>
</dbReference>
<feature type="transmembrane region" description="Helical" evidence="1">
    <location>
        <begin position="12"/>
        <end position="35"/>
    </location>
</feature>
<accession>A0ABT8NFM4</accession>
<organism evidence="2 3">
    <name type="scientific">Planococcus shenhongbingii</name>
    <dbReference type="NCBI Taxonomy" id="3058398"/>
    <lineage>
        <taxon>Bacteria</taxon>
        <taxon>Bacillati</taxon>
        <taxon>Bacillota</taxon>
        <taxon>Bacilli</taxon>
        <taxon>Bacillales</taxon>
        <taxon>Caryophanaceae</taxon>
        <taxon>Planococcus</taxon>
    </lineage>
</organism>
<evidence type="ECO:0000313" key="3">
    <source>
        <dbReference type="Proteomes" id="UP001172142"/>
    </source>
</evidence>
<dbReference type="InterPro" id="IPR019546">
    <property type="entry name" value="TAT_signal_bac_arc"/>
</dbReference>
<protein>
    <submittedName>
        <fullName evidence="2">Gluconate 2-dehydrogenase subunit 3 family protein</fullName>
        <ecNumber evidence="2">1.-.-.-</ecNumber>
    </submittedName>
</protein>
<evidence type="ECO:0000256" key="1">
    <source>
        <dbReference type="SAM" id="Phobius"/>
    </source>
</evidence>
<comment type="caution">
    <text evidence="2">The sequence shown here is derived from an EMBL/GenBank/DDBJ whole genome shotgun (WGS) entry which is preliminary data.</text>
</comment>
<dbReference type="Proteomes" id="UP001172142">
    <property type="component" value="Unassembled WGS sequence"/>
</dbReference>
<dbReference type="InterPro" id="IPR006311">
    <property type="entry name" value="TAT_signal"/>
</dbReference>
<keyword evidence="2" id="KW-0560">Oxidoreductase</keyword>
<name>A0ABT8NFM4_9BACL</name>
<evidence type="ECO:0000313" key="2">
    <source>
        <dbReference type="EMBL" id="MDN7246689.1"/>
    </source>
</evidence>
<reference evidence="2 3" key="1">
    <citation type="submission" date="2023-07" db="EMBL/GenBank/DDBJ databases">
        <title>Novel species in genus Planococcus.</title>
        <authorList>
            <person name="Ning S."/>
        </authorList>
    </citation>
    <scope>NUCLEOTIDE SEQUENCE [LARGE SCALE GENOMIC DNA]</scope>
    <source>
        <strain evidence="2 3">N017</strain>
    </source>
</reference>
<proteinExistence type="predicted"/>
<dbReference type="Pfam" id="PF13618">
    <property type="entry name" value="Gluconate_2-dh3"/>
    <property type="match status" value="1"/>
</dbReference>
<keyword evidence="3" id="KW-1185">Reference proteome</keyword>
<keyword evidence="1" id="KW-0472">Membrane</keyword>
<keyword evidence="1" id="KW-0812">Transmembrane</keyword>
<dbReference type="NCBIfam" id="TIGR01409">
    <property type="entry name" value="TAT_signal_seq"/>
    <property type="match status" value="1"/>
</dbReference>
<keyword evidence="1" id="KW-1133">Transmembrane helix</keyword>
<sequence>MSKKEKNFSRRDFLKTSGIAAGALVGGGIIGGLIASNTGTQNALPGTSPATDGEAGSAGGARGLMFFKNDAEFQILAQATERIFPEDDLGPGAIGLGVPYYIDQQLAGAYGENSKEYMQGPFLEGESTQGYQSRLRRNEMFRQGLQIMQQEAQKRFNANFVDLEGGQMDEILTAFQEDEIQMKGVSALFFFRILRSATLEGAYSDPIYGGNRNMEGWRMKGFPGHQSAYINQIESEEFQEIEPQSLGMKH</sequence>
<gene>
    <name evidence="2" type="ORF">QWY13_14460</name>
</gene>